<organism evidence="2 3">
    <name type="scientific">Phellinidium pouzarii</name>
    <dbReference type="NCBI Taxonomy" id="167371"/>
    <lineage>
        <taxon>Eukaryota</taxon>
        <taxon>Fungi</taxon>
        <taxon>Dikarya</taxon>
        <taxon>Basidiomycota</taxon>
        <taxon>Agaricomycotina</taxon>
        <taxon>Agaricomycetes</taxon>
        <taxon>Hymenochaetales</taxon>
        <taxon>Hymenochaetaceae</taxon>
        <taxon>Phellinidium</taxon>
    </lineage>
</organism>
<name>A0A4S4LCX4_9AGAM</name>
<feature type="region of interest" description="Disordered" evidence="1">
    <location>
        <begin position="1"/>
        <end position="22"/>
    </location>
</feature>
<dbReference type="OrthoDB" id="3166447at2759"/>
<comment type="caution">
    <text evidence="2">The sequence shown here is derived from an EMBL/GenBank/DDBJ whole genome shotgun (WGS) entry which is preliminary data.</text>
</comment>
<evidence type="ECO:0000313" key="3">
    <source>
        <dbReference type="Proteomes" id="UP000308199"/>
    </source>
</evidence>
<reference evidence="2 3" key="1">
    <citation type="submission" date="2019-02" db="EMBL/GenBank/DDBJ databases">
        <title>Genome sequencing of the rare red list fungi Phellinidium pouzarii.</title>
        <authorList>
            <person name="Buettner E."/>
            <person name="Kellner H."/>
        </authorList>
    </citation>
    <scope>NUCLEOTIDE SEQUENCE [LARGE SCALE GENOMIC DNA]</scope>
    <source>
        <strain evidence="2 3">DSM 108285</strain>
    </source>
</reference>
<dbReference type="EMBL" id="SGPK01000079">
    <property type="protein sequence ID" value="THH09011.1"/>
    <property type="molecule type" value="Genomic_DNA"/>
</dbReference>
<evidence type="ECO:0000256" key="1">
    <source>
        <dbReference type="SAM" id="MobiDB-lite"/>
    </source>
</evidence>
<sequence>MPRSNNTALSGSSSSHSTSRAALPFTRSVTDFEVERTERVSQKILSYSRPPSRTVLTQKGADYGAEGMPQHSVSSLMLAKARPFSISGHIPLEPKSLTVFFRSQSGITHSLDFPIDVEVEAPPELDVLIAACKPHATCEMDGFSDRESLFYPPNLALTATLELASHPILDAIRTALFPRLAAGQYLVAVRDMMQLVPTGGHMCPQRRLTQEEGKVATLIVTLPVRFRGGALTVHDFEGNEEKYYGRGGKPGDMEWTAFLADCDHEVETVHRGVRLTISYKILLRTFGPSPSPSQSLMIPSDRFLDLISPILNMSRGQRVAFYLREQYGFSPADVLAESMVPHLKGGDALLYHSLRLYKLFPELRWAAGGYVWPVDSTVVCGTFVRGSPHASLHTPRSPLAYPMSPNGRHRRAYSGVPRNAFPLYSGSDSTDEDELEREHEAGALRDYVEDSGAVLLVQEGIHVLADDALGAGDSVTKERVPFVSAGGLDKLVINVLLVVYIP</sequence>
<proteinExistence type="predicted"/>
<accession>A0A4S4LCX4</accession>
<evidence type="ECO:0000313" key="2">
    <source>
        <dbReference type="EMBL" id="THH09011.1"/>
    </source>
</evidence>
<dbReference type="AlphaFoldDB" id="A0A4S4LCX4"/>
<dbReference type="PANTHER" id="PTHR33099">
    <property type="entry name" value="FE2OG DIOXYGENASE DOMAIN-CONTAINING PROTEIN"/>
    <property type="match status" value="1"/>
</dbReference>
<evidence type="ECO:0008006" key="4">
    <source>
        <dbReference type="Google" id="ProtNLM"/>
    </source>
</evidence>
<keyword evidence="3" id="KW-1185">Reference proteome</keyword>
<protein>
    <recommendedName>
        <fullName evidence="4">Prolyl 4-hydroxylase alpha subunit Fe(2+) 2OG dioxygenase domain-containing protein</fullName>
    </recommendedName>
</protein>
<dbReference type="Proteomes" id="UP000308199">
    <property type="component" value="Unassembled WGS sequence"/>
</dbReference>
<dbReference type="PANTHER" id="PTHR33099:SF7">
    <property type="entry name" value="MYND-TYPE DOMAIN-CONTAINING PROTEIN"/>
    <property type="match status" value="1"/>
</dbReference>
<gene>
    <name evidence="2" type="ORF">EW145_g2319</name>
</gene>